<dbReference type="EMBL" id="BQKI01000006">
    <property type="protein sequence ID" value="GJM96969.1"/>
    <property type="molecule type" value="Genomic_DNA"/>
</dbReference>
<proteinExistence type="predicted"/>
<feature type="compositionally biased region" description="Basic and acidic residues" evidence="1">
    <location>
        <begin position="163"/>
        <end position="181"/>
    </location>
</feature>
<evidence type="ECO:0000313" key="3">
    <source>
        <dbReference type="EMBL" id="GJM96969.1"/>
    </source>
</evidence>
<dbReference type="PANTHER" id="PTHR22891">
    <property type="entry name" value="EUKARYOTIC TRANSLATION INITIATION FACTOR 2C"/>
    <property type="match status" value="1"/>
</dbReference>
<reference evidence="3" key="2">
    <citation type="submission" date="2021-12" db="EMBL/GenBank/DDBJ databases">
        <title>Resequencing data analysis of finger millet.</title>
        <authorList>
            <person name="Hatakeyama M."/>
            <person name="Aluri S."/>
            <person name="Balachadran M.T."/>
            <person name="Sivarajan S.R."/>
            <person name="Poveda L."/>
            <person name="Shimizu-Inatsugi R."/>
            <person name="Schlapbach R."/>
            <person name="Sreeman S.M."/>
            <person name="Shimizu K.K."/>
        </authorList>
    </citation>
    <scope>NUCLEOTIDE SEQUENCE</scope>
</reference>
<name>A0AAV5CG33_ELECO</name>
<dbReference type="InterPro" id="IPR003165">
    <property type="entry name" value="Piwi"/>
</dbReference>
<feature type="region of interest" description="Disordered" evidence="1">
    <location>
        <begin position="1"/>
        <end position="181"/>
    </location>
</feature>
<evidence type="ECO:0000256" key="1">
    <source>
        <dbReference type="SAM" id="MobiDB-lite"/>
    </source>
</evidence>
<dbReference type="Pfam" id="PF02171">
    <property type="entry name" value="Piwi"/>
    <property type="match status" value="1"/>
</dbReference>
<feature type="domain" description="Piwi" evidence="2">
    <location>
        <begin position="276"/>
        <end position="330"/>
    </location>
</feature>
<sequence>MAMAEELRGLSDGELEAVRERGSRGATVLPRIRAPATGSARGRRRGPPAAHGGGGGGRRRRAGEDEGSGGTAEREERGEPAGSAPRWPDPRPGGRAGREEGGREAGPVAGARGGRWAPAAGGEARGEVGSGSLGAGARGGNGGEARGVGGGREALGRGGLGRGSEKREWGGRKERGERKSRREMLTCGSCEETMINGGTVDNWTCLNFSRVRQEEVQRFCMDLIHMCNGTGMAINPNPCVKVKSASPNHVENALRDVRRRATQMLAKQGPGAQLQLLIVILPDVNDSYGKIKRVCETDIGIVSHYCLPRHASRPNKQYLENVALNINAKVVMSAEMIKLRGMVSAQELCRTGQIRIFLPGGSVSVRADQSSTLENSLSTVLANHGFRMGDFSFMCGAKPLRSDSLVLDVGFDIQANERLVGGAFHYARIPLEEWIHSRKQYPAGFFSRLWVPRDLRHITMALNYVISLGLNGTGLLGMILMGLECVHIRGKSYNGKFKRGSIFYNQNLNIMEIEATEVDLTAIRYINDLLQVVDTVIHKYLMYEDASGEATYPMHVRHLIELLQRMADEIAKDPFSELHLSRDRRSLVFFHPCTWTLSHQVNVFTGIMVEYHRGFARAERWRFLKVMCPGGDDWHVRLFMPGASTELNRLFTYEFRDGYQKEYPKDFLGRLDYTRCCLEHSLFSKLATLAALYMHWENQLPDLQRKLVIEFSGAAVAAGVAPPAGAVWVAADEEELAGEGAAAGNQGNAAGGAFERWIPRLDPYDNNIFLPGPACGMLPGSQMQIRGLTLYVRRLNLPDLTSSLCIHLSDKAVGSIEAELGSARGWLKIEGTLKIAHQQVIVLVVVFRRRYHGKLIYYLVYDYVERRST</sequence>
<organism evidence="3 4">
    <name type="scientific">Eleusine coracana subsp. coracana</name>
    <dbReference type="NCBI Taxonomy" id="191504"/>
    <lineage>
        <taxon>Eukaryota</taxon>
        <taxon>Viridiplantae</taxon>
        <taxon>Streptophyta</taxon>
        <taxon>Embryophyta</taxon>
        <taxon>Tracheophyta</taxon>
        <taxon>Spermatophyta</taxon>
        <taxon>Magnoliopsida</taxon>
        <taxon>Liliopsida</taxon>
        <taxon>Poales</taxon>
        <taxon>Poaceae</taxon>
        <taxon>PACMAD clade</taxon>
        <taxon>Chloridoideae</taxon>
        <taxon>Cynodonteae</taxon>
        <taxon>Eleusininae</taxon>
        <taxon>Eleusine</taxon>
    </lineage>
</organism>
<protein>
    <recommendedName>
        <fullName evidence="2">Piwi domain-containing protein</fullName>
    </recommendedName>
</protein>
<feature type="compositionally biased region" description="Low complexity" evidence="1">
    <location>
        <begin position="105"/>
        <end position="122"/>
    </location>
</feature>
<dbReference type="AlphaFoldDB" id="A0AAV5CG33"/>
<feature type="compositionally biased region" description="Gly residues" evidence="1">
    <location>
        <begin position="128"/>
        <end position="162"/>
    </location>
</feature>
<reference evidence="3" key="1">
    <citation type="journal article" date="2018" name="DNA Res.">
        <title>Multiple hybrid de novo genome assembly of finger millet, an orphan allotetraploid crop.</title>
        <authorList>
            <person name="Hatakeyama M."/>
            <person name="Aluri S."/>
            <person name="Balachadran M.T."/>
            <person name="Sivarajan S.R."/>
            <person name="Patrignani A."/>
            <person name="Gruter S."/>
            <person name="Poveda L."/>
            <person name="Shimizu-Inatsugi R."/>
            <person name="Baeten J."/>
            <person name="Francoijs K.J."/>
            <person name="Nataraja K.N."/>
            <person name="Reddy Y.A.N."/>
            <person name="Phadnis S."/>
            <person name="Ravikumar R.L."/>
            <person name="Schlapbach R."/>
            <person name="Sreeman S.M."/>
            <person name="Shimizu K.K."/>
        </authorList>
    </citation>
    <scope>NUCLEOTIDE SEQUENCE</scope>
</reference>
<evidence type="ECO:0000313" key="4">
    <source>
        <dbReference type="Proteomes" id="UP001054889"/>
    </source>
</evidence>
<gene>
    <name evidence="3" type="primary">ga13855</name>
    <name evidence="3" type="ORF">PR202_ga13855</name>
</gene>
<dbReference type="Proteomes" id="UP001054889">
    <property type="component" value="Unassembled WGS sequence"/>
</dbReference>
<dbReference type="InterPro" id="IPR012337">
    <property type="entry name" value="RNaseH-like_sf"/>
</dbReference>
<comment type="caution">
    <text evidence="3">The sequence shown here is derived from an EMBL/GenBank/DDBJ whole genome shotgun (WGS) entry which is preliminary data.</text>
</comment>
<dbReference type="Gene3D" id="3.40.50.2300">
    <property type="match status" value="1"/>
</dbReference>
<feature type="compositionally biased region" description="Basic and acidic residues" evidence="1">
    <location>
        <begin position="1"/>
        <end position="23"/>
    </location>
</feature>
<dbReference type="GO" id="GO:0003676">
    <property type="term" value="F:nucleic acid binding"/>
    <property type="evidence" value="ECO:0007669"/>
    <property type="project" value="InterPro"/>
</dbReference>
<dbReference type="PROSITE" id="PS50822">
    <property type="entry name" value="PIWI"/>
    <property type="match status" value="1"/>
</dbReference>
<dbReference type="SUPFAM" id="SSF53098">
    <property type="entry name" value="Ribonuclease H-like"/>
    <property type="match status" value="1"/>
</dbReference>
<keyword evidence="4" id="KW-1185">Reference proteome</keyword>
<accession>A0AAV5CG33</accession>
<evidence type="ECO:0000259" key="2">
    <source>
        <dbReference type="PROSITE" id="PS50822"/>
    </source>
</evidence>